<dbReference type="GO" id="GO:0046872">
    <property type="term" value="F:metal ion binding"/>
    <property type="evidence" value="ECO:0007669"/>
    <property type="project" value="UniProtKB-KW"/>
</dbReference>
<organism evidence="6 7">
    <name type="scientific">Brytella acorum</name>
    <dbReference type="NCBI Taxonomy" id="2959299"/>
    <lineage>
        <taxon>Bacteria</taxon>
        <taxon>Pseudomonadati</taxon>
        <taxon>Pseudomonadota</taxon>
        <taxon>Alphaproteobacteria</taxon>
        <taxon>Acetobacterales</taxon>
        <taxon>Acetobacteraceae</taxon>
        <taxon>Brytella</taxon>
    </lineage>
</organism>
<evidence type="ECO:0000259" key="5">
    <source>
        <dbReference type="PROSITE" id="PS51007"/>
    </source>
</evidence>
<feature type="domain" description="Cytochrome c" evidence="5">
    <location>
        <begin position="27"/>
        <end position="120"/>
    </location>
</feature>
<accession>A0AA35UGG7</accession>
<dbReference type="PANTHER" id="PTHR35008">
    <property type="entry name" value="BLL4482 PROTEIN-RELATED"/>
    <property type="match status" value="1"/>
</dbReference>
<gene>
    <name evidence="6" type="ORF">LMG32879_000325</name>
</gene>
<comment type="caution">
    <text evidence="6">The sequence shown here is derived from an EMBL/GenBank/DDBJ whole genome shotgun (WGS) entry which is preliminary data.</text>
</comment>
<keyword evidence="1 4" id="KW-0349">Heme</keyword>
<dbReference type="Proteomes" id="UP001176960">
    <property type="component" value="Unassembled WGS sequence"/>
</dbReference>
<name>A0AA35UGG7_9PROT</name>
<dbReference type="Gene3D" id="1.10.760.10">
    <property type="entry name" value="Cytochrome c-like domain"/>
    <property type="match status" value="1"/>
</dbReference>
<reference evidence="6" key="1">
    <citation type="submission" date="2023-03" db="EMBL/GenBank/DDBJ databases">
        <authorList>
            <person name="Cleenwerck I."/>
        </authorList>
    </citation>
    <scope>NUCLEOTIDE SEQUENCE</scope>
    <source>
        <strain evidence="6">LMG 32879</strain>
    </source>
</reference>
<evidence type="ECO:0000313" key="6">
    <source>
        <dbReference type="EMBL" id="CAI9119510.1"/>
    </source>
</evidence>
<keyword evidence="2 4" id="KW-0479">Metal-binding</keyword>
<evidence type="ECO:0000256" key="2">
    <source>
        <dbReference type="ARBA" id="ARBA00022723"/>
    </source>
</evidence>
<protein>
    <submittedName>
        <fullName evidence="6">Cytochrome c</fullName>
    </submittedName>
</protein>
<proteinExistence type="predicted"/>
<evidence type="ECO:0000256" key="1">
    <source>
        <dbReference type="ARBA" id="ARBA00022617"/>
    </source>
</evidence>
<evidence type="ECO:0000256" key="3">
    <source>
        <dbReference type="ARBA" id="ARBA00023004"/>
    </source>
</evidence>
<dbReference type="PROSITE" id="PS51007">
    <property type="entry name" value="CYTC"/>
    <property type="match status" value="1"/>
</dbReference>
<evidence type="ECO:0000313" key="7">
    <source>
        <dbReference type="Proteomes" id="UP001176960"/>
    </source>
</evidence>
<evidence type="ECO:0000256" key="4">
    <source>
        <dbReference type="PROSITE-ProRule" id="PRU00433"/>
    </source>
</evidence>
<dbReference type="Pfam" id="PF13442">
    <property type="entry name" value="Cytochrome_CBB3"/>
    <property type="match status" value="1"/>
</dbReference>
<dbReference type="EMBL" id="CATKSH010000001">
    <property type="protein sequence ID" value="CAI9119510.1"/>
    <property type="molecule type" value="Genomic_DNA"/>
</dbReference>
<dbReference type="PANTHER" id="PTHR35008:SF4">
    <property type="entry name" value="BLL4482 PROTEIN"/>
    <property type="match status" value="1"/>
</dbReference>
<dbReference type="AlphaFoldDB" id="A0AA35UGG7"/>
<dbReference type="InterPro" id="IPR009056">
    <property type="entry name" value="Cyt_c-like_dom"/>
</dbReference>
<keyword evidence="3 4" id="KW-0408">Iron</keyword>
<sequence>MTNTMMFRHVGLVGLLGISLLAGEVARAEEDGGALFVSRCVACHQNGGVGMPGEFPPLAGRLGFIAQRDGGRDYLIDVLLFGLRGKIHAQGNDYAGYMPSFNKLNDEQIAALLRYATGIKAPAADIQASQLAAARAKAKSVQDVAAERAALEKTGKLP</sequence>
<dbReference type="InterPro" id="IPR036909">
    <property type="entry name" value="Cyt_c-like_dom_sf"/>
</dbReference>
<dbReference type="GO" id="GO:0009055">
    <property type="term" value="F:electron transfer activity"/>
    <property type="evidence" value="ECO:0007669"/>
    <property type="project" value="InterPro"/>
</dbReference>
<dbReference type="RefSeq" id="WP_289842737.1">
    <property type="nucleotide sequence ID" value="NZ_CATKSH010000001.1"/>
</dbReference>
<dbReference type="SUPFAM" id="SSF46626">
    <property type="entry name" value="Cytochrome c"/>
    <property type="match status" value="1"/>
</dbReference>
<dbReference type="InterPro" id="IPR051459">
    <property type="entry name" value="Cytochrome_c-type_DH"/>
</dbReference>
<keyword evidence="7" id="KW-1185">Reference proteome</keyword>
<dbReference type="GO" id="GO:0020037">
    <property type="term" value="F:heme binding"/>
    <property type="evidence" value="ECO:0007669"/>
    <property type="project" value="InterPro"/>
</dbReference>